<reference evidence="2 3" key="1">
    <citation type="submission" date="2015-03" db="EMBL/GenBank/DDBJ databases">
        <title>Genomics and transcriptomics of the oil-accumulating basidiomycete yeast T. oleaginosus allow insights into substrate utilization and the diverse evolutionary trajectories of mating systems in fungi.</title>
        <authorList>
            <consortium name="DOE Joint Genome Institute"/>
            <person name="Kourist R."/>
            <person name="Kracht O."/>
            <person name="Bracharz F."/>
            <person name="Lipzen A."/>
            <person name="Nolan M."/>
            <person name="Ohm R."/>
            <person name="Grigoriev I."/>
            <person name="Sun S."/>
            <person name="Heitman J."/>
            <person name="Bruck T."/>
            <person name="Nowrousian M."/>
        </authorList>
    </citation>
    <scope>NUCLEOTIDE SEQUENCE [LARGE SCALE GENOMIC DNA]</scope>
    <source>
        <strain evidence="2 3">IBC0246</strain>
    </source>
</reference>
<protein>
    <submittedName>
        <fullName evidence="2">Uncharacterized protein</fullName>
    </submittedName>
</protein>
<proteinExistence type="predicted"/>
<feature type="region of interest" description="Disordered" evidence="1">
    <location>
        <begin position="1"/>
        <end position="25"/>
    </location>
</feature>
<name>A0A0J0XUT5_9TREE</name>
<feature type="compositionally biased region" description="Polar residues" evidence="1">
    <location>
        <begin position="1"/>
        <end position="11"/>
    </location>
</feature>
<evidence type="ECO:0000313" key="2">
    <source>
        <dbReference type="EMBL" id="KLT44866.1"/>
    </source>
</evidence>
<accession>A0A0J0XUT5</accession>
<evidence type="ECO:0000256" key="1">
    <source>
        <dbReference type="SAM" id="MobiDB-lite"/>
    </source>
</evidence>
<keyword evidence="3" id="KW-1185">Reference proteome</keyword>
<gene>
    <name evidence="2" type="ORF">CC85DRAFT_283167</name>
</gene>
<dbReference type="AlphaFoldDB" id="A0A0J0XUT5"/>
<dbReference type="PROSITE" id="PS51257">
    <property type="entry name" value="PROKAR_LIPOPROTEIN"/>
    <property type="match status" value="1"/>
</dbReference>
<sequence>MHRISQLQFGSNGALRPAAAPPPGGGVACDHLVSSVDRSATTAQDELGCCRPQHPTPSHSPSGIPVLRFANSMSLHPSTILGSAPTS</sequence>
<dbReference type="RefSeq" id="XP_018281357.1">
    <property type="nucleotide sequence ID" value="XM_018422255.1"/>
</dbReference>
<dbReference type="GeneID" id="28982858"/>
<dbReference type="EMBL" id="KQ087184">
    <property type="protein sequence ID" value="KLT44866.1"/>
    <property type="molecule type" value="Genomic_DNA"/>
</dbReference>
<evidence type="ECO:0000313" key="3">
    <source>
        <dbReference type="Proteomes" id="UP000053611"/>
    </source>
</evidence>
<organism evidence="2 3">
    <name type="scientific">Cutaneotrichosporon oleaginosum</name>
    <dbReference type="NCBI Taxonomy" id="879819"/>
    <lineage>
        <taxon>Eukaryota</taxon>
        <taxon>Fungi</taxon>
        <taxon>Dikarya</taxon>
        <taxon>Basidiomycota</taxon>
        <taxon>Agaricomycotina</taxon>
        <taxon>Tremellomycetes</taxon>
        <taxon>Trichosporonales</taxon>
        <taxon>Trichosporonaceae</taxon>
        <taxon>Cutaneotrichosporon</taxon>
    </lineage>
</organism>
<dbReference type="Proteomes" id="UP000053611">
    <property type="component" value="Unassembled WGS sequence"/>
</dbReference>